<keyword evidence="7" id="KW-1185">Reference proteome</keyword>
<comment type="similarity">
    <text evidence="1">Belongs to the membrane fusion protein (MFP) (TC 8.A.1) family.</text>
</comment>
<dbReference type="Gene3D" id="1.10.287.470">
    <property type="entry name" value="Helix hairpin bin"/>
    <property type="match status" value="1"/>
</dbReference>
<keyword evidence="3" id="KW-0732">Signal</keyword>
<dbReference type="Proteomes" id="UP001589692">
    <property type="component" value="Unassembled WGS sequence"/>
</dbReference>
<organism evidence="6 7">
    <name type="scientific">Rhizobium puerariae</name>
    <dbReference type="NCBI Taxonomy" id="1585791"/>
    <lineage>
        <taxon>Bacteria</taxon>
        <taxon>Pseudomonadati</taxon>
        <taxon>Pseudomonadota</taxon>
        <taxon>Alphaproteobacteria</taxon>
        <taxon>Hyphomicrobiales</taxon>
        <taxon>Rhizobiaceae</taxon>
        <taxon>Rhizobium/Agrobacterium group</taxon>
        <taxon>Rhizobium</taxon>
    </lineage>
</organism>
<dbReference type="InterPro" id="IPR058792">
    <property type="entry name" value="Beta-barrel_RND_2"/>
</dbReference>
<evidence type="ECO:0000313" key="6">
    <source>
        <dbReference type="EMBL" id="MFB9948382.1"/>
    </source>
</evidence>
<comment type="caution">
    <text evidence="6">The sequence shown here is derived from an EMBL/GenBank/DDBJ whole genome shotgun (WGS) entry which is preliminary data.</text>
</comment>
<reference evidence="6 7" key="1">
    <citation type="submission" date="2024-09" db="EMBL/GenBank/DDBJ databases">
        <authorList>
            <person name="Sun Q."/>
            <person name="Mori K."/>
        </authorList>
    </citation>
    <scope>NUCLEOTIDE SEQUENCE [LARGE SCALE GENOMIC DNA]</scope>
    <source>
        <strain evidence="6 7">TBRC 4938</strain>
    </source>
</reference>
<feature type="coiled-coil region" evidence="2">
    <location>
        <begin position="146"/>
        <end position="180"/>
    </location>
</feature>
<evidence type="ECO:0000256" key="3">
    <source>
        <dbReference type="SAM" id="SignalP"/>
    </source>
</evidence>
<dbReference type="EMBL" id="JBHMAA010000008">
    <property type="protein sequence ID" value="MFB9948382.1"/>
    <property type="molecule type" value="Genomic_DNA"/>
</dbReference>
<accession>A0ABV6AET3</accession>
<name>A0ABV6AET3_9HYPH</name>
<feature type="chain" id="PRO_5046083781" evidence="3">
    <location>
        <begin position="32"/>
        <end position="366"/>
    </location>
</feature>
<feature type="signal peptide" evidence="3">
    <location>
        <begin position="1"/>
        <end position="31"/>
    </location>
</feature>
<dbReference type="PANTHER" id="PTHR30469:SF15">
    <property type="entry name" value="HLYD FAMILY OF SECRETION PROTEINS"/>
    <property type="match status" value="1"/>
</dbReference>
<dbReference type="Gene3D" id="2.40.420.20">
    <property type="match status" value="1"/>
</dbReference>
<evidence type="ECO:0000259" key="5">
    <source>
        <dbReference type="Pfam" id="PF25973"/>
    </source>
</evidence>
<evidence type="ECO:0000259" key="4">
    <source>
        <dbReference type="Pfam" id="PF25954"/>
    </source>
</evidence>
<dbReference type="InterPro" id="IPR006143">
    <property type="entry name" value="RND_pump_MFP"/>
</dbReference>
<proteinExistence type="inferred from homology"/>
<protein>
    <submittedName>
        <fullName evidence="6">Efflux RND transporter periplasmic adaptor subunit</fullName>
    </submittedName>
</protein>
<feature type="domain" description="CusB-like beta-barrel" evidence="4">
    <location>
        <begin position="215"/>
        <end position="284"/>
    </location>
</feature>
<sequence length="366" mass="38717">MTTTARPTFAILAVAMAMAIAILASTGTAIAQDKQSPVELAQADVSKAVRQDVANEVRIAGSLTPIRRSTLTSRVSSTILELPVQIGDVVRTGDLLVRFDTEALASAVTARKAEIDALNAQIVLAEAVLERNTTLGERGAASEATRLEAQANVLNLRAQLRSKQAEVADAERSLAYAELRAEFDGVVAARPVEQGQTVPLNTELMTIVDLSRMEVDAGVPTSRIPLVRLKQLVELSVEGFPGRTFTGEVVRISPTAVAGSRAVRVFVAINNDEGLLRGGMFTTGILKVDDQKGVIALPAASIRHDAEGSFVLKVEGGVLRRQSVALGTSWTDRNLVEVSGIDEGDVIVTAPLPDLVAGTPVTIEDI</sequence>
<dbReference type="Pfam" id="PF25973">
    <property type="entry name" value="BSH_CzcB"/>
    <property type="match status" value="1"/>
</dbReference>
<gene>
    <name evidence="6" type="ORF">ACFFP0_05945</name>
</gene>
<feature type="domain" description="CzcB-like barrel-sandwich hybrid" evidence="5">
    <location>
        <begin position="70"/>
        <end position="209"/>
    </location>
</feature>
<dbReference type="Pfam" id="PF25954">
    <property type="entry name" value="Beta-barrel_RND_2"/>
    <property type="match status" value="1"/>
</dbReference>
<dbReference type="InterPro" id="IPR058647">
    <property type="entry name" value="BSH_CzcB-like"/>
</dbReference>
<dbReference type="Gene3D" id="2.40.50.100">
    <property type="match status" value="1"/>
</dbReference>
<evidence type="ECO:0000256" key="2">
    <source>
        <dbReference type="SAM" id="Coils"/>
    </source>
</evidence>
<dbReference type="Gene3D" id="2.40.30.170">
    <property type="match status" value="1"/>
</dbReference>
<dbReference type="PANTHER" id="PTHR30469">
    <property type="entry name" value="MULTIDRUG RESISTANCE PROTEIN MDTA"/>
    <property type="match status" value="1"/>
</dbReference>
<dbReference type="RefSeq" id="WP_377257606.1">
    <property type="nucleotide sequence ID" value="NZ_JBHMAA010000008.1"/>
</dbReference>
<evidence type="ECO:0000313" key="7">
    <source>
        <dbReference type="Proteomes" id="UP001589692"/>
    </source>
</evidence>
<dbReference type="SUPFAM" id="SSF111369">
    <property type="entry name" value="HlyD-like secretion proteins"/>
    <property type="match status" value="1"/>
</dbReference>
<evidence type="ECO:0000256" key="1">
    <source>
        <dbReference type="ARBA" id="ARBA00009477"/>
    </source>
</evidence>
<keyword evidence="2" id="KW-0175">Coiled coil</keyword>
<dbReference type="NCBIfam" id="TIGR01730">
    <property type="entry name" value="RND_mfp"/>
    <property type="match status" value="1"/>
</dbReference>